<gene>
    <name evidence="7" type="ORF">METZ01_LOCUS126438</name>
</gene>
<dbReference type="InterPro" id="IPR032305">
    <property type="entry name" value="GTP-bd_M"/>
</dbReference>
<dbReference type="Pfam" id="PF01926">
    <property type="entry name" value="MMR_HSR1"/>
    <property type="match status" value="1"/>
</dbReference>
<dbReference type="GO" id="GO:0005525">
    <property type="term" value="F:GTP binding"/>
    <property type="evidence" value="ECO:0007669"/>
    <property type="project" value="UniProtKB-KW"/>
</dbReference>
<dbReference type="PRINTS" id="PR00326">
    <property type="entry name" value="GTP1OBG"/>
</dbReference>
<protein>
    <recommendedName>
        <fullName evidence="6">Hflx-type G domain-containing protein</fullName>
    </recommendedName>
</protein>
<name>A0A381Y9A0_9ZZZZ</name>
<dbReference type="NCBIfam" id="TIGR03156">
    <property type="entry name" value="GTP_HflX"/>
    <property type="match status" value="1"/>
</dbReference>
<dbReference type="GO" id="GO:0046872">
    <property type="term" value="F:metal ion binding"/>
    <property type="evidence" value="ECO:0007669"/>
    <property type="project" value="UniProtKB-KW"/>
</dbReference>
<reference evidence="7" key="1">
    <citation type="submission" date="2018-05" db="EMBL/GenBank/DDBJ databases">
        <authorList>
            <person name="Lanie J.A."/>
            <person name="Ng W.-L."/>
            <person name="Kazmierczak K.M."/>
            <person name="Andrzejewski T.M."/>
            <person name="Davidsen T.M."/>
            <person name="Wayne K.J."/>
            <person name="Tettelin H."/>
            <person name="Glass J.I."/>
            <person name="Rusch D."/>
            <person name="Podicherti R."/>
            <person name="Tsui H.-C.T."/>
            <person name="Winkler M.E."/>
        </authorList>
    </citation>
    <scope>NUCLEOTIDE SEQUENCE</scope>
</reference>
<dbReference type="Gene3D" id="6.10.250.2860">
    <property type="match status" value="1"/>
</dbReference>
<dbReference type="EMBL" id="UINC01017678">
    <property type="protein sequence ID" value="SVA73584.1"/>
    <property type="molecule type" value="Genomic_DNA"/>
</dbReference>
<dbReference type="AlphaFoldDB" id="A0A381Y9A0"/>
<dbReference type="Gene3D" id="3.40.50.300">
    <property type="entry name" value="P-loop containing nucleotide triphosphate hydrolases"/>
    <property type="match status" value="1"/>
</dbReference>
<dbReference type="InterPro" id="IPR027417">
    <property type="entry name" value="P-loop_NTPase"/>
</dbReference>
<dbReference type="SUPFAM" id="SSF52540">
    <property type="entry name" value="P-loop containing nucleoside triphosphate hydrolases"/>
    <property type="match status" value="1"/>
</dbReference>
<evidence type="ECO:0000259" key="6">
    <source>
        <dbReference type="PROSITE" id="PS51705"/>
    </source>
</evidence>
<dbReference type="InterPro" id="IPR006073">
    <property type="entry name" value="GTP-bd"/>
</dbReference>
<feature type="domain" description="Hflx-type G" evidence="6">
    <location>
        <begin position="380"/>
        <end position="544"/>
    </location>
</feature>
<evidence type="ECO:0000313" key="7">
    <source>
        <dbReference type="EMBL" id="SVA73584.1"/>
    </source>
</evidence>
<keyword evidence="2" id="KW-0547">Nucleotide-binding</keyword>
<dbReference type="PROSITE" id="PS51705">
    <property type="entry name" value="G_HFLX"/>
    <property type="match status" value="1"/>
</dbReference>
<keyword evidence="1" id="KW-0479">Metal-binding</keyword>
<dbReference type="PANTHER" id="PTHR10229:SF0">
    <property type="entry name" value="GTP-BINDING PROTEIN 6-RELATED"/>
    <property type="match status" value="1"/>
</dbReference>
<dbReference type="Pfam" id="PF16360">
    <property type="entry name" value="GTP-bdg_M"/>
    <property type="match status" value="1"/>
</dbReference>
<feature type="coiled-coil region" evidence="5">
    <location>
        <begin position="346"/>
        <end position="373"/>
    </location>
</feature>
<dbReference type="InterPro" id="IPR030394">
    <property type="entry name" value="G_HFLX_dom"/>
</dbReference>
<dbReference type="InterPro" id="IPR042108">
    <property type="entry name" value="GTPase_HflX_N_sf"/>
</dbReference>
<evidence type="ECO:0000256" key="3">
    <source>
        <dbReference type="ARBA" id="ARBA00022842"/>
    </source>
</evidence>
<dbReference type="CDD" id="cd01878">
    <property type="entry name" value="HflX"/>
    <property type="match status" value="1"/>
</dbReference>
<dbReference type="InterPro" id="IPR025121">
    <property type="entry name" value="GTPase_HflX_N"/>
</dbReference>
<dbReference type="GO" id="GO:0043022">
    <property type="term" value="F:ribosome binding"/>
    <property type="evidence" value="ECO:0007669"/>
    <property type="project" value="TreeGrafter"/>
</dbReference>
<dbReference type="Gene3D" id="3.40.50.11060">
    <property type="entry name" value="GTPase HflX, N-terminal domain"/>
    <property type="match status" value="1"/>
</dbReference>
<evidence type="ECO:0000256" key="5">
    <source>
        <dbReference type="SAM" id="Coils"/>
    </source>
</evidence>
<evidence type="ECO:0000256" key="1">
    <source>
        <dbReference type="ARBA" id="ARBA00022723"/>
    </source>
</evidence>
<keyword evidence="4" id="KW-0342">GTP-binding</keyword>
<organism evidence="7">
    <name type="scientific">marine metagenome</name>
    <dbReference type="NCBI Taxonomy" id="408172"/>
    <lineage>
        <taxon>unclassified sequences</taxon>
        <taxon>metagenomes</taxon>
        <taxon>ecological metagenomes</taxon>
    </lineage>
</organism>
<dbReference type="HAMAP" id="MF_00900">
    <property type="entry name" value="GTPase_HflX"/>
    <property type="match status" value="1"/>
</dbReference>
<keyword evidence="5" id="KW-0175">Coiled coil</keyword>
<dbReference type="InterPro" id="IPR016496">
    <property type="entry name" value="GTPase_HflX"/>
</dbReference>
<accession>A0A381Y9A0</accession>
<sequence length="556" mass="61514">MQPSQRKALERTYRRRVPPSKVVSAELARHLAQISNDLRRQVGVLVSRDGVIRNVIVGDAAQLMLPDIGRLRGRTGRFRGLRLVHTHLKGEPLTADDLNDLALLRLDMVTMVEVIQNGQPGRVEAAYLDPSMLAVDDGVSTNGANQSGLPPSNPFLYARARNVQELTLDFESTITALEDEFARVARNTSGATGTERALVIGIQPDDDHFAETLELVRSADVIMAGTSRQRRHRIHPKTVVGRGKLQEIVLEAMRRNAEVAIFDIDLRPAQARAFEDATGLKAIDRTQLILDVFAQRARSGDGKLQVELAQLRYSLPRLTEKDAGLSRLTGGIGGRGPGETVMEIGRRRIRDRIRALEKRVEKLSKQRDLRRQRRRRERTPVLSIIGYTNAGKSTLLNALTNSEIEVADKLFMTLDPTSRRLRFPRQGKVIITDTVGFIADLPEDLITAFRATLEELADANLLLHVIDAADPRINEKIGAVESLLCDLELSDIPILRVLNKIDLVPEDQADNLVRRFAATAVSAVDRSGLEALVNTAEKHLGGSSFSPRYATPTLSG</sequence>
<proteinExistence type="inferred from homology"/>
<dbReference type="GO" id="GO:0005737">
    <property type="term" value="C:cytoplasm"/>
    <property type="evidence" value="ECO:0007669"/>
    <property type="project" value="TreeGrafter"/>
</dbReference>
<dbReference type="PANTHER" id="PTHR10229">
    <property type="entry name" value="GTP-BINDING PROTEIN HFLX"/>
    <property type="match status" value="1"/>
</dbReference>
<dbReference type="Pfam" id="PF13167">
    <property type="entry name" value="GTP-bdg_N"/>
    <property type="match status" value="1"/>
</dbReference>
<keyword evidence="3" id="KW-0460">Magnesium</keyword>
<evidence type="ECO:0000256" key="2">
    <source>
        <dbReference type="ARBA" id="ARBA00022741"/>
    </source>
</evidence>
<evidence type="ECO:0000256" key="4">
    <source>
        <dbReference type="ARBA" id="ARBA00023134"/>
    </source>
</evidence>